<dbReference type="Pfam" id="PF02633">
    <property type="entry name" value="Creatininase"/>
    <property type="match status" value="1"/>
</dbReference>
<dbReference type="GO" id="GO:0009231">
    <property type="term" value="P:riboflavin biosynthetic process"/>
    <property type="evidence" value="ECO:0007669"/>
    <property type="project" value="TreeGrafter"/>
</dbReference>
<dbReference type="GO" id="GO:0046872">
    <property type="term" value="F:metal ion binding"/>
    <property type="evidence" value="ECO:0007669"/>
    <property type="project" value="UniProtKB-KW"/>
</dbReference>
<dbReference type="GO" id="GO:0016811">
    <property type="term" value="F:hydrolase activity, acting on carbon-nitrogen (but not peptide) bonds, in linear amides"/>
    <property type="evidence" value="ECO:0007669"/>
    <property type="project" value="TreeGrafter"/>
</dbReference>
<evidence type="ECO:0000256" key="1">
    <source>
        <dbReference type="ARBA" id="ARBA00001947"/>
    </source>
</evidence>
<sequence>MAERLAAAAWTELDGRSPLLLVPVGALEQHGPHLPCGTDALVATTVCAMVAERLGGDVLVAPTVSYGASGEHEGFPGTVSIGHEALHLLLVELGRSACRWAGRLVLVNGHGGNVATVRSAVTQLRVEGRDVAWTSTATPGADAHAGVTETSVLLHLVPDEVRQERLAVGATEPVEELLPALREGGVRAVSASGVLGDPRGASAAHGREVLESVVVRVIDEIGIADPDPRGRLRGTAR</sequence>
<dbReference type="PANTHER" id="PTHR35005:SF1">
    <property type="entry name" value="2-AMINO-5-FORMYLAMINO-6-RIBOSYLAMINOPYRIMIDIN-4(3H)-ONE 5'-MONOPHOSPHATE DEFORMYLASE"/>
    <property type="match status" value="1"/>
</dbReference>
<dbReference type="NCBIfam" id="TIGR03964">
    <property type="entry name" value="mycofact_creat"/>
    <property type="match status" value="1"/>
</dbReference>
<evidence type="ECO:0000313" key="6">
    <source>
        <dbReference type="EMBL" id="GGF53711.1"/>
    </source>
</evidence>
<comment type="cofactor">
    <cofactor evidence="1">
        <name>Zn(2+)</name>
        <dbReference type="ChEBI" id="CHEBI:29105"/>
    </cofactor>
</comment>
<dbReference type="PANTHER" id="PTHR35005">
    <property type="entry name" value="3-DEHYDRO-SCYLLO-INOSOSE HYDROLASE"/>
    <property type="match status" value="1"/>
</dbReference>
<proteinExistence type="inferred from homology"/>
<evidence type="ECO:0000256" key="2">
    <source>
        <dbReference type="ARBA" id="ARBA00022723"/>
    </source>
</evidence>
<evidence type="ECO:0000256" key="5">
    <source>
        <dbReference type="ARBA" id="ARBA00024029"/>
    </source>
</evidence>
<keyword evidence="4" id="KW-0862">Zinc</keyword>
<dbReference type="InterPro" id="IPR024087">
    <property type="entry name" value="Creatininase-like_sf"/>
</dbReference>
<reference evidence="6" key="2">
    <citation type="submission" date="2020-09" db="EMBL/GenBank/DDBJ databases">
        <authorList>
            <person name="Sun Q."/>
            <person name="Zhou Y."/>
        </authorList>
    </citation>
    <scope>NUCLEOTIDE SEQUENCE</scope>
    <source>
        <strain evidence="6">CGMCC 1.16067</strain>
    </source>
</reference>
<evidence type="ECO:0000256" key="4">
    <source>
        <dbReference type="ARBA" id="ARBA00022833"/>
    </source>
</evidence>
<comment type="caution">
    <text evidence="6">The sequence shown here is derived from an EMBL/GenBank/DDBJ whole genome shotgun (WGS) entry which is preliminary data.</text>
</comment>
<dbReference type="InterPro" id="IPR023871">
    <property type="entry name" value="MftE"/>
</dbReference>
<dbReference type="RefSeq" id="WP_188780457.1">
    <property type="nucleotide sequence ID" value="NZ_BMKQ01000001.1"/>
</dbReference>
<comment type="similarity">
    <text evidence="5">Belongs to the creatininase superfamily.</text>
</comment>
<evidence type="ECO:0000313" key="7">
    <source>
        <dbReference type="Proteomes" id="UP000649179"/>
    </source>
</evidence>
<evidence type="ECO:0000256" key="3">
    <source>
        <dbReference type="ARBA" id="ARBA00022801"/>
    </source>
</evidence>
<gene>
    <name evidence="6" type="ORF">GCM10011519_29520</name>
</gene>
<reference evidence="6" key="1">
    <citation type="journal article" date="2014" name="Int. J. Syst. Evol. Microbiol.">
        <title>Complete genome sequence of Corynebacterium casei LMG S-19264T (=DSM 44701T), isolated from a smear-ripened cheese.</title>
        <authorList>
            <consortium name="US DOE Joint Genome Institute (JGI-PGF)"/>
            <person name="Walter F."/>
            <person name="Albersmeier A."/>
            <person name="Kalinowski J."/>
            <person name="Ruckert C."/>
        </authorList>
    </citation>
    <scope>NUCLEOTIDE SEQUENCE</scope>
    <source>
        <strain evidence="6">CGMCC 1.16067</strain>
    </source>
</reference>
<dbReference type="EMBL" id="BMKQ01000001">
    <property type="protein sequence ID" value="GGF53711.1"/>
    <property type="molecule type" value="Genomic_DNA"/>
</dbReference>
<organism evidence="6 7">
    <name type="scientific">Marmoricola endophyticus</name>
    <dbReference type="NCBI Taxonomy" id="2040280"/>
    <lineage>
        <taxon>Bacteria</taxon>
        <taxon>Bacillati</taxon>
        <taxon>Actinomycetota</taxon>
        <taxon>Actinomycetes</taxon>
        <taxon>Propionibacteriales</taxon>
        <taxon>Nocardioidaceae</taxon>
        <taxon>Marmoricola</taxon>
    </lineage>
</organism>
<dbReference type="Gene3D" id="3.40.50.10310">
    <property type="entry name" value="Creatininase"/>
    <property type="match status" value="1"/>
</dbReference>
<dbReference type="InterPro" id="IPR003785">
    <property type="entry name" value="Creatininase/forma_Hydrolase"/>
</dbReference>
<name>A0A917BPA7_9ACTN</name>
<keyword evidence="3" id="KW-0378">Hydrolase</keyword>
<dbReference type="SUPFAM" id="SSF102215">
    <property type="entry name" value="Creatininase"/>
    <property type="match status" value="1"/>
</dbReference>
<keyword evidence="7" id="KW-1185">Reference proteome</keyword>
<accession>A0A917BPA7</accession>
<keyword evidence="2" id="KW-0479">Metal-binding</keyword>
<dbReference type="AlphaFoldDB" id="A0A917BPA7"/>
<protein>
    <submittedName>
        <fullName evidence="6">Mycofactocin system creatininase family protein</fullName>
    </submittedName>
</protein>
<dbReference type="Proteomes" id="UP000649179">
    <property type="component" value="Unassembled WGS sequence"/>
</dbReference>